<dbReference type="Gene3D" id="3.30.160.100">
    <property type="entry name" value="Ribosome hibernation promotion factor-like"/>
    <property type="match status" value="1"/>
</dbReference>
<evidence type="ECO:0000313" key="3">
    <source>
        <dbReference type="Proteomes" id="UP000316852"/>
    </source>
</evidence>
<dbReference type="Gene3D" id="3.30.505.50">
    <property type="entry name" value="Sigma 54 modulation/S30EA ribosomal protein, C-terminal domain"/>
    <property type="match status" value="1"/>
</dbReference>
<comment type="caution">
    <text evidence="2">The sequence shown here is derived from an EMBL/GenBank/DDBJ whole genome shotgun (WGS) entry which is preliminary data.</text>
</comment>
<dbReference type="AlphaFoldDB" id="A0A538T3K9"/>
<dbReference type="InterPro" id="IPR038416">
    <property type="entry name" value="Ribosom_S30AE_C_sf"/>
</dbReference>
<dbReference type="GO" id="GO:0022627">
    <property type="term" value="C:cytosolic small ribosomal subunit"/>
    <property type="evidence" value="ECO:0007669"/>
    <property type="project" value="TreeGrafter"/>
</dbReference>
<name>A0A538T3K9_UNCEI</name>
<proteinExistence type="predicted"/>
<dbReference type="Pfam" id="PF02482">
    <property type="entry name" value="Ribosomal_S30AE"/>
    <property type="match status" value="1"/>
</dbReference>
<dbReference type="GO" id="GO:0043024">
    <property type="term" value="F:ribosomal small subunit binding"/>
    <property type="evidence" value="ECO:0007669"/>
    <property type="project" value="TreeGrafter"/>
</dbReference>
<protein>
    <submittedName>
        <fullName evidence="2">Ribosome-associated translation inhibitor RaiA</fullName>
    </submittedName>
</protein>
<dbReference type="PANTHER" id="PTHR33231">
    <property type="entry name" value="30S RIBOSOMAL PROTEIN"/>
    <property type="match status" value="1"/>
</dbReference>
<dbReference type="InterPro" id="IPR050574">
    <property type="entry name" value="HPF/YfiA_ribosome-assoc"/>
</dbReference>
<dbReference type="CDD" id="cd00552">
    <property type="entry name" value="RaiA"/>
    <property type="match status" value="1"/>
</dbReference>
<evidence type="ECO:0000313" key="2">
    <source>
        <dbReference type="EMBL" id="TMQ58215.1"/>
    </source>
</evidence>
<dbReference type="SUPFAM" id="SSF69754">
    <property type="entry name" value="Ribosome binding protein Y (YfiA homologue)"/>
    <property type="match status" value="1"/>
</dbReference>
<reference evidence="2 3" key="1">
    <citation type="journal article" date="2019" name="Nat. Microbiol.">
        <title>Mediterranean grassland soil C-N compound turnover is dependent on rainfall and depth, and is mediated by genomically divergent microorganisms.</title>
        <authorList>
            <person name="Diamond S."/>
            <person name="Andeer P.F."/>
            <person name="Li Z."/>
            <person name="Crits-Christoph A."/>
            <person name="Burstein D."/>
            <person name="Anantharaman K."/>
            <person name="Lane K.R."/>
            <person name="Thomas B.C."/>
            <person name="Pan C."/>
            <person name="Northen T.R."/>
            <person name="Banfield J.F."/>
        </authorList>
    </citation>
    <scope>NUCLEOTIDE SEQUENCE [LARGE SCALE GENOMIC DNA]</scope>
    <source>
        <strain evidence="2">WS_6</strain>
    </source>
</reference>
<sequence>MQITIKGRHWTVTPDYREYAERRIEKLQRYFSHLISAQLTVTEEGYRHMAELRIFGNGVDLAGRAQDPDPRVALDAVLEKQERALKRRKERLKDRKKRGESLRRQGIPVLAPEATRREQGGVEIVRSRPKQRTLTVDQAVRMLLKSRLAVLAFSEPDGGGIRIVYRLEDGQVGLLELD</sequence>
<dbReference type="NCBIfam" id="TIGR00741">
    <property type="entry name" value="yfiA"/>
    <property type="match status" value="1"/>
</dbReference>
<dbReference type="EMBL" id="VBOW01000039">
    <property type="protein sequence ID" value="TMQ58215.1"/>
    <property type="molecule type" value="Genomic_DNA"/>
</dbReference>
<dbReference type="InterPro" id="IPR003489">
    <property type="entry name" value="RHF/RaiA"/>
</dbReference>
<organism evidence="2 3">
    <name type="scientific">Eiseniibacteriota bacterium</name>
    <dbReference type="NCBI Taxonomy" id="2212470"/>
    <lineage>
        <taxon>Bacteria</taxon>
        <taxon>Candidatus Eiseniibacteriota</taxon>
    </lineage>
</organism>
<dbReference type="GO" id="GO:0045900">
    <property type="term" value="P:negative regulation of translational elongation"/>
    <property type="evidence" value="ECO:0007669"/>
    <property type="project" value="TreeGrafter"/>
</dbReference>
<dbReference type="InterPro" id="IPR036567">
    <property type="entry name" value="RHF-like"/>
</dbReference>
<accession>A0A538T3K9</accession>
<gene>
    <name evidence="2" type="primary">raiA</name>
    <name evidence="2" type="ORF">E6K76_08560</name>
</gene>
<evidence type="ECO:0000256" key="1">
    <source>
        <dbReference type="ARBA" id="ARBA00022845"/>
    </source>
</evidence>
<dbReference type="PANTHER" id="PTHR33231:SF1">
    <property type="entry name" value="30S RIBOSOMAL PROTEIN"/>
    <property type="match status" value="1"/>
</dbReference>
<keyword evidence="1" id="KW-0810">Translation regulation</keyword>
<dbReference type="Proteomes" id="UP000316852">
    <property type="component" value="Unassembled WGS sequence"/>
</dbReference>